<reference evidence="2" key="1">
    <citation type="journal article" date="2019" name="Int. J. Syst. Evol. Microbiol.">
        <title>The Global Catalogue of Microorganisms (GCM) 10K type strain sequencing project: providing services to taxonomists for standard genome sequencing and annotation.</title>
        <authorList>
            <consortium name="The Broad Institute Genomics Platform"/>
            <consortium name="The Broad Institute Genome Sequencing Center for Infectious Disease"/>
            <person name="Wu L."/>
            <person name="Ma J."/>
        </authorList>
    </citation>
    <scope>NUCLEOTIDE SEQUENCE [LARGE SCALE GENOMIC DNA]</scope>
    <source>
        <strain evidence="2">JCM 17225</strain>
    </source>
</reference>
<dbReference type="EMBL" id="BAABDK010000010">
    <property type="protein sequence ID" value="GAA4027866.1"/>
    <property type="molecule type" value="Genomic_DNA"/>
</dbReference>
<accession>A0ABP7TMU0</accession>
<dbReference type="Proteomes" id="UP001501469">
    <property type="component" value="Unassembled WGS sequence"/>
</dbReference>
<evidence type="ECO:0000313" key="2">
    <source>
        <dbReference type="Proteomes" id="UP001501469"/>
    </source>
</evidence>
<comment type="caution">
    <text evidence="1">The sequence shown here is derived from an EMBL/GenBank/DDBJ whole genome shotgun (WGS) entry which is preliminary data.</text>
</comment>
<sequence>MVAGQIESPFADGYALLHQEPATEEYRGKEYSFTYHHYVCQITSQSFTTDEADDINVSQLYGQHLH</sequence>
<keyword evidence="2" id="KW-1185">Reference proteome</keyword>
<gene>
    <name evidence="1" type="ORF">GCM10022409_09850</name>
</gene>
<proteinExistence type="predicted"/>
<name>A0ABP7TMU0_9BACT</name>
<evidence type="ECO:0000313" key="1">
    <source>
        <dbReference type="EMBL" id="GAA4027866.1"/>
    </source>
</evidence>
<protein>
    <submittedName>
        <fullName evidence="1">Uncharacterized protein</fullName>
    </submittedName>
</protein>
<organism evidence="1 2">
    <name type="scientific">Hymenobacter glaciei</name>
    <dbReference type="NCBI Taxonomy" id="877209"/>
    <lineage>
        <taxon>Bacteria</taxon>
        <taxon>Pseudomonadati</taxon>
        <taxon>Bacteroidota</taxon>
        <taxon>Cytophagia</taxon>
        <taxon>Cytophagales</taxon>
        <taxon>Hymenobacteraceae</taxon>
        <taxon>Hymenobacter</taxon>
    </lineage>
</organism>